<reference evidence="1" key="1">
    <citation type="submission" date="2021-02" db="EMBL/GenBank/DDBJ databases">
        <authorList>
            <person name="Nowell W R."/>
        </authorList>
    </citation>
    <scope>NUCLEOTIDE SEQUENCE</scope>
</reference>
<dbReference type="EMBL" id="CAJOBB010000017">
    <property type="protein sequence ID" value="CAF3512591.1"/>
    <property type="molecule type" value="Genomic_DNA"/>
</dbReference>
<sequence>MAASKENIVRDVHAIVSIVAGTATLIQEYQTTVFTEYTCFNCWKTYWKLVRNKYEYLSLYPYCPNCGYKIEASNIIEDYDVIGAEVFFLHKNNNAVASFKLTHKALATQNIKQMIKKCDAQHIY</sequence>
<evidence type="ECO:0000313" key="1">
    <source>
        <dbReference type="EMBL" id="CAF0982205.1"/>
    </source>
</evidence>
<protein>
    <submittedName>
        <fullName evidence="1">Uncharacterized protein</fullName>
    </submittedName>
</protein>
<dbReference type="AlphaFoldDB" id="A0A814FLH5"/>
<organism evidence="1 3">
    <name type="scientific">Adineta steineri</name>
    <dbReference type="NCBI Taxonomy" id="433720"/>
    <lineage>
        <taxon>Eukaryota</taxon>
        <taxon>Metazoa</taxon>
        <taxon>Spiralia</taxon>
        <taxon>Gnathifera</taxon>
        <taxon>Rotifera</taxon>
        <taxon>Eurotatoria</taxon>
        <taxon>Bdelloidea</taxon>
        <taxon>Adinetida</taxon>
        <taxon>Adinetidae</taxon>
        <taxon>Adineta</taxon>
    </lineage>
</organism>
<evidence type="ECO:0000313" key="2">
    <source>
        <dbReference type="EMBL" id="CAF3512591.1"/>
    </source>
</evidence>
<comment type="caution">
    <text evidence="1">The sequence shown here is derived from an EMBL/GenBank/DDBJ whole genome shotgun (WGS) entry which is preliminary data.</text>
</comment>
<dbReference type="Proteomes" id="UP000663860">
    <property type="component" value="Unassembled WGS sequence"/>
</dbReference>
<name>A0A814FLH5_9BILA</name>
<dbReference type="EMBL" id="CAJNOE010000150">
    <property type="protein sequence ID" value="CAF0982205.1"/>
    <property type="molecule type" value="Genomic_DNA"/>
</dbReference>
<proteinExistence type="predicted"/>
<evidence type="ECO:0000313" key="3">
    <source>
        <dbReference type="Proteomes" id="UP000663860"/>
    </source>
</evidence>
<accession>A0A814FLH5</accession>
<dbReference type="Proteomes" id="UP000663868">
    <property type="component" value="Unassembled WGS sequence"/>
</dbReference>
<gene>
    <name evidence="1" type="ORF">IZO911_LOCUS16634</name>
    <name evidence="2" type="ORF">KXQ929_LOCUS693</name>
</gene>